<keyword evidence="3" id="KW-1185">Reference proteome</keyword>
<dbReference type="PANTHER" id="PTHR30534">
    <property type="entry name" value="FLAGELLAR MOTOR SWITCH PROTEIN FLIG"/>
    <property type="match status" value="1"/>
</dbReference>
<dbReference type="PRINTS" id="PR00954">
    <property type="entry name" value="FLGMOTORFLIG"/>
</dbReference>
<protein>
    <submittedName>
        <fullName evidence="2">FliG C-terminal domain-containing protein</fullName>
    </submittedName>
</protein>
<evidence type="ECO:0000259" key="1">
    <source>
        <dbReference type="Pfam" id="PF01706"/>
    </source>
</evidence>
<name>A0A1I3LII9_9SPIR</name>
<dbReference type="GO" id="GO:0006935">
    <property type="term" value="P:chemotaxis"/>
    <property type="evidence" value="ECO:0007669"/>
    <property type="project" value="InterPro"/>
</dbReference>
<evidence type="ECO:0000313" key="2">
    <source>
        <dbReference type="EMBL" id="SFI84569.1"/>
    </source>
</evidence>
<dbReference type="OrthoDB" id="9780302at2"/>
<dbReference type="InterPro" id="IPR023087">
    <property type="entry name" value="Flg_Motor_Flig_C"/>
</dbReference>
<dbReference type="GO" id="GO:0009288">
    <property type="term" value="C:bacterial-type flagellum"/>
    <property type="evidence" value="ECO:0007669"/>
    <property type="project" value="InterPro"/>
</dbReference>
<dbReference type="Gene3D" id="1.10.220.30">
    <property type="match status" value="1"/>
</dbReference>
<dbReference type="SUPFAM" id="SSF48029">
    <property type="entry name" value="FliG"/>
    <property type="match status" value="1"/>
</dbReference>
<dbReference type="AlphaFoldDB" id="A0A1I3LII9"/>
<dbReference type="PANTHER" id="PTHR30534:SF0">
    <property type="entry name" value="FLAGELLAR MOTOR SWITCH PROTEIN FLIG"/>
    <property type="match status" value="1"/>
</dbReference>
<dbReference type="Pfam" id="PF01706">
    <property type="entry name" value="FliG_C"/>
    <property type="match status" value="1"/>
</dbReference>
<organism evidence="2 3">
    <name type="scientific">Treponema bryantii</name>
    <dbReference type="NCBI Taxonomy" id="163"/>
    <lineage>
        <taxon>Bacteria</taxon>
        <taxon>Pseudomonadati</taxon>
        <taxon>Spirochaetota</taxon>
        <taxon>Spirochaetia</taxon>
        <taxon>Spirochaetales</taxon>
        <taxon>Treponemataceae</taxon>
        <taxon>Treponema</taxon>
    </lineage>
</organism>
<dbReference type="Proteomes" id="UP000182737">
    <property type="component" value="Unassembled WGS sequence"/>
</dbReference>
<proteinExistence type="predicted"/>
<reference evidence="3" key="1">
    <citation type="submission" date="2016-10" db="EMBL/GenBank/DDBJ databases">
        <authorList>
            <person name="Varghese N."/>
            <person name="Submissions S."/>
        </authorList>
    </citation>
    <scope>NUCLEOTIDE SEQUENCE [LARGE SCALE GENOMIC DNA]</scope>
    <source>
        <strain evidence="3">XBD1002</strain>
    </source>
</reference>
<sequence length="243" mass="28634">MVKFDNDYKNSKVKYYFPEFDERVAKAFEAACKQLFEAIKEPILQDYKMLSSAVEEVASTDEFYGKSYKPDEFLLDKEDDPKLYEMEIDLARKFSDFIFDFYKSQCFTCGAMSKIQRMGSDGRDKIEKNLAKRKGYTHFNRAFHKSFLAFEDIVRFDDRSIQKVLREVTQYDLAVAVCRDTSDEVKEAFTRNMSKRAREYLESCISDLGPVLKSLMLEGRQKILAVMDELYSCHEINFREDWV</sequence>
<dbReference type="EMBL" id="FORI01000007">
    <property type="protein sequence ID" value="SFI84569.1"/>
    <property type="molecule type" value="Genomic_DNA"/>
</dbReference>
<dbReference type="InterPro" id="IPR011002">
    <property type="entry name" value="FliG_a-hlx"/>
</dbReference>
<accession>A0A1I3LII9</accession>
<feature type="domain" description="Flagellar motor switch protein FliG C-terminal" evidence="1">
    <location>
        <begin position="145"/>
        <end position="236"/>
    </location>
</feature>
<dbReference type="GO" id="GO:0071973">
    <property type="term" value="P:bacterial-type flagellum-dependent cell motility"/>
    <property type="evidence" value="ECO:0007669"/>
    <property type="project" value="InterPro"/>
</dbReference>
<dbReference type="InterPro" id="IPR000090">
    <property type="entry name" value="Flg_Motor_Flig"/>
</dbReference>
<dbReference type="RefSeq" id="WP_074932143.1">
    <property type="nucleotide sequence ID" value="NZ_FORI01000007.1"/>
</dbReference>
<evidence type="ECO:0000313" key="3">
    <source>
        <dbReference type="Proteomes" id="UP000182737"/>
    </source>
</evidence>
<dbReference type="GO" id="GO:0003774">
    <property type="term" value="F:cytoskeletal motor activity"/>
    <property type="evidence" value="ECO:0007669"/>
    <property type="project" value="InterPro"/>
</dbReference>
<gene>
    <name evidence="2" type="ORF">SAMN04487775_1073</name>
</gene>